<evidence type="ECO:0000259" key="3">
    <source>
        <dbReference type="Pfam" id="PF18962"/>
    </source>
</evidence>
<accession>A0A6G6GNH4</accession>
<feature type="domain" description="Secretion system C-terminal sorting" evidence="3">
    <location>
        <begin position="171"/>
        <end position="239"/>
    </location>
</feature>
<protein>
    <submittedName>
        <fullName evidence="4">T9SS type A sorting domain-containing protein</fullName>
    </submittedName>
</protein>
<name>A0A6G6GNH4_9FLAO</name>
<dbReference type="AlphaFoldDB" id="A0A6G6GNH4"/>
<dbReference type="NCBIfam" id="TIGR04183">
    <property type="entry name" value="Por_Secre_tail"/>
    <property type="match status" value="1"/>
</dbReference>
<feature type="signal peptide" evidence="2">
    <location>
        <begin position="1"/>
        <end position="19"/>
    </location>
</feature>
<keyword evidence="1 2" id="KW-0732">Signal</keyword>
<reference evidence="4 5" key="1">
    <citation type="submission" date="2020-02" db="EMBL/GenBank/DDBJ databases">
        <title>Complete genome sequence of Flavobacteriaceae bacterium.</title>
        <authorList>
            <person name="Kim S.-J."/>
            <person name="Kim Y.-S."/>
            <person name="Kim K.-H."/>
        </authorList>
    </citation>
    <scope>NUCLEOTIDE SEQUENCE [LARGE SCALE GENOMIC DNA]</scope>
    <source>
        <strain evidence="4 5">RR4-40</strain>
    </source>
</reference>
<evidence type="ECO:0000256" key="2">
    <source>
        <dbReference type="SAM" id="SignalP"/>
    </source>
</evidence>
<dbReference type="InterPro" id="IPR026444">
    <property type="entry name" value="Secre_tail"/>
</dbReference>
<dbReference type="Pfam" id="PF18962">
    <property type="entry name" value="Por_Secre_tail"/>
    <property type="match status" value="1"/>
</dbReference>
<feature type="chain" id="PRO_5026154924" evidence="2">
    <location>
        <begin position="20"/>
        <end position="242"/>
    </location>
</feature>
<evidence type="ECO:0000313" key="5">
    <source>
        <dbReference type="Proteomes" id="UP000505306"/>
    </source>
</evidence>
<evidence type="ECO:0000313" key="4">
    <source>
        <dbReference type="EMBL" id="QIE59963.1"/>
    </source>
</evidence>
<organism evidence="4 5">
    <name type="scientific">Rasiella rasia</name>
    <dbReference type="NCBI Taxonomy" id="2744027"/>
    <lineage>
        <taxon>Bacteria</taxon>
        <taxon>Pseudomonadati</taxon>
        <taxon>Bacteroidota</taxon>
        <taxon>Flavobacteriia</taxon>
        <taxon>Flavobacteriales</taxon>
        <taxon>Flavobacteriaceae</taxon>
        <taxon>Rasiella</taxon>
    </lineage>
</organism>
<dbReference type="KEGG" id="mgel:G5B37_10435"/>
<dbReference type="EMBL" id="CP049057">
    <property type="protein sequence ID" value="QIE59963.1"/>
    <property type="molecule type" value="Genomic_DNA"/>
</dbReference>
<keyword evidence="5" id="KW-1185">Reference proteome</keyword>
<dbReference type="Proteomes" id="UP000505306">
    <property type="component" value="Chromosome"/>
</dbReference>
<dbReference type="RefSeq" id="WP_164679975.1">
    <property type="nucleotide sequence ID" value="NZ_CP049057.1"/>
</dbReference>
<sequence>MKSIFTLVACFMFTVVSLAQDPNLAGSSWFLESITIDGVEYSIPSTGGDPDLLFEISEFFLSPPTLRTGFCNGFNQTVQYSSGSDLSFVLSNNPDIISGSCTEPESLTFDAQFLSIFYQNETTAKNPFVYEIINNGTTNTKLEITNGEGDKVLFDDNLLSTNNVTVNRIDIFPNPVKNHLNFTSTVLLKFVHIFDIHGREVYTTRFQQNNPKINTETLKAGVYFIKAESDTGEQLIAKFVKV</sequence>
<gene>
    <name evidence="4" type="ORF">G5B37_10435</name>
</gene>
<proteinExistence type="predicted"/>
<evidence type="ECO:0000256" key="1">
    <source>
        <dbReference type="ARBA" id="ARBA00022729"/>
    </source>
</evidence>